<organism evidence="1">
    <name type="scientific">marine sediment metagenome</name>
    <dbReference type="NCBI Taxonomy" id="412755"/>
    <lineage>
        <taxon>unclassified sequences</taxon>
        <taxon>metagenomes</taxon>
        <taxon>ecological metagenomes</taxon>
    </lineage>
</organism>
<evidence type="ECO:0000313" key="1">
    <source>
        <dbReference type="EMBL" id="GAI55835.1"/>
    </source>
</evidence>
<sequence>GDDFSLSMTCITNVAYNQSLKVRLKNDSVADVTCKHINFVVHSI</sequence>
<feature type="non-terminal residue" evidence="1">
    <location>
        <position position="1"/>
    </location>
</feature>
<proteinExistence type="predicted"/>
<comment type="caution">
    <text evidence="1">The sequence shown here is derived from an EMBL/GenBank/DDBJ whole genome shotgun (WGS) entry which is preliminary data.</text>
</comment>
<protein>
    <submittedName>
        <fullName evidence="1">Uncharacterized protein</fullName>
    </submittedName>
</protein>
<name>X1QY84_9ZZZZ</name>
<dbReference type="EMBL" id="BARV01033976">
    <property type="protein sequence ID" value="GAI55835.1"/>
    <property type="molecule type" value="Genomic_DNA"/>
</dbReference>
<reference evidence="1" key="1">
    <citation type="journal article" date="2014" name="Front. Microbiol.">
        <title>High frequency of phylogenetically diverse reductive dehalogenase-homologous genes in deep subseafloor sedimentary metagenomes.</title>
        <authorList>
            <person name="Kawai M."/>
            <person name="Futagami T."/>
            <person name="Toyoda A."/>
            <person name="Takaki Y."/>
            <person name="Nishi S."/>
            <person name="Hori S."/>
            <person name="Arai W."/>
            <person name="Tsubouchi T."/>
            <person name="Morono Y."/>
            <person name="Uchiyama I."/>
            <person name="Ito T."/>
            <person name="Fujiyama A."/>
            <person name="Inagaki F."/>
            <person name="Takami H."/>
        </authorList>
    </citation>
    <scope>NUCLEOTIDE SEQUENCE</scope>
    <source>
        <strain evidence="1">Expedition CK06-06</strain>
    </source>
</reference>
<dbReference type="AlphaFoldDB" id="X1QY84"/>
<gene>
    <name evidence="1" type="ORF">S06H3_53299</name>
</gene>
<accession>X1QY84</accession>